<feature type="region of interest" description="Disordered" evidence="1">
    <location>
        <begin position="146"/>
        <end position="180"/>
    </location>
</feature>
<sequence>MIAGNAESNPGDRPPYGEPKMIQSSPVITDDLIARRLKNRERQRRYRARKRLEADMKRSCLPGQHALLPSEAQSNGISINVNTHQAVLPLESHTAGPTIAYEARVYSGRKWKRDARKAHLFKELMDPSNVPIVPLSIKPSLEAGFHLEDHTNPTGKREWKADARNKADVDVGTHEDDPTK</sequence>
<evidence type="ECO:0000313" key="5">
    <source>
        <dbReference type="RefSeq" id="XP_029123258.1"/>
    </source>
</evidence>
<name>A0A6I9S4V4_ELAGV</name>
<gene>
    <name evidence="3 4 5" type="primary">LOC105053845</name>
</gene>
<dbReference type="RefSeq" id="XP_010933461.1">
    <property type="nucleotide sequence ID" value="XM_010935159.2"/>
</dbReference>
<accession>A0A6I9S4V4</accession>
<dbReference type="RefSeq" id="XP_010933460.1">
    <property type="nucleotide sequence ID" value="XM_010935158.2"/>
</dbReference>
<dbReference type="Proteomes" id="UP000504607">
    <property type="component" value="Chromosome 11"/>
</dbReference>
<dbReference type="KEGG" id="egu:105053845"/>
<dbReference type="RefSeq" id="XP_029123258.1">
    <property type="nucleotide sequence ID" value="XM_029267425.1"/>
</dbReference>
<evidence type="ECO:0000256" key="1">
    <source>
        <dbReference type="SAM" id="MobiDB-lite"/>
    </source>
</evidence>
<proteinExistence type="predicted"/>
<protein>
    <submittedName>
        <fullName evidence="3 4">Uncharacterized protein LOC105053845</fullName>
    </submittedName>
</protein>
<keyword evidence="2" id="KW-1185">Reference proteome</keyword>
<evidence type="ECO:0000313" key="2">
    <source>
        <dbReference type="Proteomes" id="UP000504607"/>
    </source>
</evidence>
<dbReference type="AlphaFoldDB" id="A0A6I9S4V4"/>
<evidence type="ECO:0000313" key="4">
    <source>
        <dbReference type="RefSeq" id="XP_010933461.1"/>
    </source>
</evidence>
<organism evidence="2 3">
    <name type="scientific">Elaeis guineensis var. tenera</name>
    <name type="common">Oil palm</name>
    <dbReference type="NCBI Taxonomy" id="51953"/>
    <lineage>
        <taxon>Eukaryota</taxon>
        <taxon>Viridiplantae</taxon>
        <taxon>Streptophyta</taxon>
        <taxon>Embryophyta</taxon>
        <taxon>Tracheophyta</taxon>
        <taxon>Spermatophyta</taxon>
        <taxon>Magnoliopsida</taxon>
        <taxon>Liliopsida</taxon>
        <taxon>Arecaceae</taxon>
        <taxon>Arecoideae</taxon>
        <taxon>Cocoseae</taxon>
        <taxon>Elaeidinae</taxon>
        <taxon>Elaeis</taxon>
    </lineage>
</organism>
<reference evidence="3 4" key="1">
    <citation type="submission" date="2025-04" db="UniProtKB">
        <authorList>
            <consortium name="RefSeq"/>
        </authorList>
    </citation>
    <scope>IDENTIFICATION</scope>
</reference>
<feature type="region of interest" description="Disordered" evidence="1">
    <location>
        <begin position="1"/>
        <end position="31"/>
    </location>
</feature>
<evidence type="ECO:0000313" key="3">
    <source>
        <dbReference type="RefSeq" id="XP_010933460.1"/>
    </source>
</evidence>
<dbReference type="GeneID" id="105053845"/>
<dbReference type="OrthoDB" id="763417at2759"/>